<evidence type="ECO:0000256" key="3">
    <source>
        <dbReference type="ARBA" id="ARBA00022475"/>
    </source>
</evidence>
<keyword evidence="3" id="KW-1003">Cell membrane</keyword>
<protein>
    <submittedName>
        <fullName evidence="9">DoxX family protein</fullName>
    </submittedName>
</protein>
<name>A0ABU2NC87_9PSEU</name>
<feature type="compositionally biased region" description="Gly residues" evidence="7">
    <location>
        <begin position="16"/>
        <end position="26"/>
    </location>
</feature>
<dbReference type="PANTHER" id="PTHR33452:SF1">
    <property type="entry name" value="INNER MEMBRANE PROTEIN YPHA-RELATED"/>
    <property type="match status" value="1"/>
</dbReference>
<feature type="transmembrane region" description="Helical" evidence="8">
    <location>
        <begin position="155"/>
        <end position="174"/>
    </location>
</feature>
<evidence type="ECO:0000256" key="5">
    <source>
        <dbReference type="ARBA" id="ARBA00022989"/>
    </source>
</evidence>
<feature type="transmembrane region" description="Helical" evidence="8">
    <location>
        <begin position="122"/>
        <end position="143"/>
    </location>
</feature>
<keyword evidence="6 8" id="KW-0472">Membrane</keyword>
<dbReference type="Pfam" id="PF07681">
    <property type="entry name" value="DoxX"/>
    <property type="match status" value="1"/>
</dbReference>
<dbReference type="InterPro" id="IPR051907">
    <property type="entry name" value="DoxX-like_oxidoreductase"/>
</dbReference>
<feature type="transmembrane region" description="Helical" evidence="8">
    <location>
        <begin position="95"/>
        <end position="116"/>
    </location>
</feature>
<evidence type="ECO:0000256" key="8">
    <source>
        <dbReference type="SAM" id="Phobius"/>
    </source>
</evidence>
<comment type="subcellular location">
    <subcellularLocation>
        <location evidence="1">Cell membrane</location>
        <topology evidence="1">Multi-pass membrane protein</topology>
    </subcellularLocation>
</comment>
<keyword evidence="4 8" id="KW-0812">Transmembrane</keyword>
<dbReference type="PANTHER" id="PTHR33452">
    <property type="entry name" value="OXIDOREDUCTASE CATD-RELATED"/>
    <property type="match status" value="1"/>
</dbReference>
<comment type="similarity">
    <text evidence="2">Belongs to the DoxX family.</text>
</comment>
<dbReference type="Proteomes" id="UP001183202">
    <property type="component" value="Unassembled WGS sequence"/>
</dbReference>
<evidence type="ECO:0000256" key="7">
    <source>
        <dbReference type="SAM" id="MobiDB-lite"/>
    </source>
</evidence>
<keyword evidence="10" id="KW-1185">Reference proteome</keyword>
<dbReference type="RefSeq" id="WP_311557400.1">
    <property type="nucleotide sequence ID" value="NZ_JAVREJ010000011.1"/>
</dbReference>
<gene>
    <name evidence="9" type="ORF">RM445_16885</name>
</gene>
<reference evidence="10" key="1">
    <citation type="submission" date="2023-07" db="EMBL/GenBank/DDBJ databases">
        <title>30 novel species of actinomycetes from the DSMZ collection.</title>
        <authorList>
            <person name="Nouioui I."/>
        </authorList>
    </citation>
    <scope>NUCLEOTIDE SEQUENCE [LARGE SCALE GENOMIC DNA]</scope>
    <source>
        <strain evidence="10">DSM 45834</strain>
    </source>
</reference>
<comment type="caution">
    <text evidence="9">The sequence shown here is derived from an EMBL/GenBank/DDBJ whole genome shotgun (WGS) entry which is preliminary data.</text>
</comment>
<feature type="region of interest" description="Disordered" evidence="7">
    <location>
        <begin position="1"/>
        <end position="37"/>
    </location>
</feature>
<sequence>MSDQQTSLFDSDPGASGSGSGFGLGGATTQPLDRPKRRELTWNPSADLGLLLLRFAVGGVFFAHGMQHVFGLWGGVGMTGLRNALTAFGFRNVNVLAWVTALTELVGGAAVVLGLFTPLAAAGLLALMINAVLLKAVNGFFIAGPPGAASVELEVVLGLGAAALVLTGAGRVALENGRTWNRRPAPWGVLFLIIGVAAALAVYFLLRQR</sequence>
<evidence type="ECO:0000256" key="1">
    <source>
        <dbReference type="ARBA" id="ARBA00004651"/>
    </source>
</evidence>
<evidence type="ECO:0000313" key="9">
    <source>
        <dbReference type="EMBL" id="MDT0351207.1"/>
    </source>
</evidence>
<evidence type="ECO:0000313" key="10">
    <source>
        <dbReference type="Proteomes" id="UP001183202"/>
    </source>
</evidence>
<accession>A0ABU2NC87</accession>
<feature type="transmembrane region" description="Helical" evidence="8">
    <location>
        <begin position="186"/>
        <end position="206"/>
    </location>
</feature>
<dbReference type="InterPro" id="IPR032808">
    <property type="entry name" value="DoxX"/>
</dbReference>
<dbReference type="EMBL" id="JAVREJ010000011">
    <property type="protein sequence ID" value="MDT0351207.1"/>
    <property type="molecule type" value="Genomic_DNA"/>
</dbReference>
<proteinExistence type="inferred from homology"/>
<evidence type="ECO:0000256" key="6">
    <source>
        <dbReference type="ARBA" id="ARBA00023136"/>
    </source>
</evidence>
<feature type="transmembrane region" description="Helical" evidence="8">
    <location>
        <begin position="51"/>
        <end position="74"/>
    </location>
</feature>
<keyword evidence="5 8" id="KW-1133">Transmembrane helix</keyword>
<evidence type="ECO:0000256" key="4">
    <source>
        <dbReference type="ARBA" id="ARBA00022692"/>
    </source>
</evidence>
<organism evidence="9 10">
    <name type="scientific">Pseudonocardia charpentierae</name>
    <dbReference type="NCBI Taxonomy" id="3075545"/>
    <lineage>
        <taxon>Bacteria</taxon>
        <taxon>Bacillati</taxon>
        <taxon>Actinomycetota</taxon>
        <taxon>Actinomycetes</taxon>
        <taxon>Pseudonocardiales</taxon>
        <taxon>Pseudonocardiaceae</taxon>
        <taxon>Pseudonocardia</taxon>
    </lineage>
</organism>
<evidence type="ECO:0000256" key="2">
    <source>
        <dbReference type="ARBA" id="ARBA00006679"/>
    </source>
</evidence>